<gene>
    <name evidence="12" type="ORF">PMAYCL1PPCAC_15912</name>
</gene>
<evidence type="ECO:0000256" key="11">
    <source>
        <dbReference type="RuleBase" id="RU362059"/>
    </source>
</evidence>
<comment type="catalytic activity">
    <reaction evidence="9 11">
        <text>glucuronate acceptor + UDP-alpha-D-glucuronate = acceptor beta-D-glucuronoside + UDP + H(+)</text>
        <dbReference type="Rhea" id="RHEA:21032"/>
        <dbReference type="ChEBI" id="CHEBI:15378"/>
        <dbReference type="ChEBI" id="CHEBI:58052"/>
        <dbReference type="ChEBI" id="CHEBI:58223"/>
        <dbReference type="ChEBI" id="CHEBI:132367"/>
        <dbReference type="ChEBI" id="CHEBI:132368"/>
        <dbReference type="EC" id="2.4.1.17"/>
    </reaction>
</comment>
<evidence type="ECO:0000256" key="4">
    <source>
        <dbReference type="ARBA" id="ARBA00022679"/>
    </source>
</evidence>
<dbReference type="PANTHER" id="PTHR48043:SF23">
    <property type="entry name" value="UDP-GLUCURONOSYLTRANSFERASE"/>
    <property type="match status" value="1"/>
</dbReference>
<comment type="subcellular location">
    <subcellularLocation>
        <location evidence="1 11">Membrane</location>
        <topology evidence="1 11">Single-pass membrane protein</topology>
    </subcellularLocation>
</comment>
<keyword evidence="6" id="KW-0732">Signal</keyword>
<dbReference type="InterPro" id="IPR002213">
    <property type="entry name" value="UDP_glucos_trans"/>
</dbReference>
<keyword evidence="4 10" id="KW-0808">Transferase</keyword>
<evidence type="ECO:0000313" key="12">
    <source>
        <dbReference type="EMBL" id="GMR45717.1"/>
    </source>
</evidence>
<dbReference type="InterPro" id="IPR050271">
    <property type="entry name" value="UDP-glycosyltransferase"/>
</dbReference>
<dbReference type="PANTHER" id="PTHR48043">
    <property type="entry name" value="EG:EG0003.4 PROTEIN-RELATED"/>
    <property type="match status" value="1"/>
</dbReference>
<evidence type="ECO:0000256" key="2">
    <source>
        <dbReference type="ARBA" id="ARBA00009995"/>
    </source>
</evidence>
<sequence>MAKAFTMPAEYKQTILSTINKFPDVTFIWKYERPEDNISAGVPNLIGSAWVPQNNLLHDARLTAFITHCGQGSTAESIDAGIPVVVIPVLADQLRNAHQVERNGLGIRLQKEDLARE</sequence>
<dbReference type="Gene3D" id="3.40.50.2000">
    <property type="entry name" value="Glycogen Phosphorylase B"/>
    <property type="match status" value="1"/>
</dbReference>
<keyword evidence="3 10" id="KW-0328">Glycosyltransferase</keyword>
<accession>A0AAN5HYM8</accession>
<dbReference type="FunFam" id="3.40.50.2000:FF:000038">
    <property type="entry name" value="UDP-GlucuronosylTransferase"/>
    <property type="match status" value="1"/>
</dbReference>
<evidence type="ECO:0000256" key="10">
    <source>
        <dbReference type="RuleBase" id="RU003718"/>
    </source>
</evidence>
<proteinExistence type="inferred from homology"/>
<dbReference type="GO" id="GO:0016020">
    <property type="term" value="C:membrane"/>
    <property type="evidence" value="ECO:0007669"/>
    <property type="project" value="UniProtKB-SubCell"/>
</dbReference>
<evidence type="ECO:0000256" key="3">
    <source>
        <dbReference type="ARBA" id="ARBA00022676"/>
    </source>
</evidence>
<feature type="non-terminal residue" evidence="12">
    <location>
        <position position="117"/>
    </location>
</feature>
<protein>
    <recommendedName>
        <fullName evidence="11">UDP-glucuronosyltransferase</fullName>
        <ecNumber evidence="11">2.4.1.17</ecNumber>
    </recommendedName>
</protein>
<keyword evidence="7" id="KW-1133">Transmembrane helix</keyword>
<organism evidence="12 13">
    <name type="scientific">Pristionchus mayeri</name>
    <dbReference type="NCBI Taxonomy" id="1317129"/>
    <lineage>
        <taxon>Eukaryota</taxon>
        <taxon>Metazoa</taxon>
        <taxon>Ecdysozoa</taxon>
        <taxon>Nematoda</taxon>
        <taxon>Chromadorea</taxon>
        <taxon>Rhabditida</taxon>
        <taxon>Rhabditina</taxon>
        <taxon>Diplogasteromorpha</taxon>
        <taxon>Diplogasteroidea</taxon>
        <taxon>Neodiplogasteridae</taxon>
        <taxon>Pristionchus</taxon>
    </lineage>
</organism>
<keyword evidence="5" id="KW-0812">Transmembrane</keyword>
<dbReference type="EMBL" id="BTRK01000004">
    <property type="protein sequence ID" value="GMR45717.1"/>
    <property type="molecule type" value="Genomic_DNA"/>
</dbReference>
<keyword evidence="13" id="KW-1185">Reference proteome</keyword>
<dbReference type="EC" id="2.4.1.17" evidence="11"/>
<dbReference type="Proteomes" id="UP001328107">
    <property type="component" value="Unassembled WGS sequence"/>
</dbReference>
<evidence type="ECO:0000256" key="8">
    <source>
        <dbReference type="ARBA" id="ARBA00023136"/>
    </source>
</evidence>
<evidence type="ECO:0000256" key="7">
    <source>
        <dbReference type="ARBA" id="ARBA00022989"/>
    </source>
</evidence>
<dbReference type="AlphaFoldDB" id="A0AAN5HYM8"/>
<comment type="similarity">
    <text evidence="2 10">Belongs to the UDP-glycosyltransferase family.</text>
</comment>
<keyword evidence="8" id="KW-0472">Membrane</keyword>
<name>A0AAN5HYM8_9BILA</name>
<dbReference type="InterPro" id="IPR035595">
    <property type="entry name" value="UDP_glycos_trans_CS"/>
</dbReference>
<evidence type="ECO:0000256" key="1">
    <source>
        <dbReference type="ARBA" id="ARBA00004167"/>
    </source>
</evidence>
<evidence type="ECO:0000313" key="13">
    <source>
        <dbReference type="Proteomes" id="UP001328107"/>
    </source>
</evidence>
<dbReference type="GO" id="GO:0015020">
    <property type="term" value="F:glucuronosyltransferase activity"/>
    <property type="evidence" value="ECO:0007669"/>
    <property type="project" value="UniProtKB-EC"/>
</dbReference>
<dbReference type="PROSITE" id="PS00375">
    <property type="entry name" value="UDPGT"/>
    <property type="match status" value="1"/>
</dbReference>
<comment type="caution">
    <text evidence="12">The sequence shown here is derived from an EMBL/GenBank/DDBJ whole genome shotgun (WGS) entry which is preliminary data.</text>
</comment>
<dbReference type="CDD" id="cd03784">
    <property type="entry name" value="GT1_Gtf-like"/>
    <property type="match status" value="1"/>
</dbReference>
<reference evidence="13" key="1">
    <citation type="submission" date="2022-10" db="EMBL/GenBank/DDBJ databases">
        <title>Genome assembly of Pristionchus species.</title>
        <authorList>
            <person name="Yoshida K."/>
            <person name="Sommer R.J."/>
        </authorList>
    </citation>
    <scope>NUCLEOTIDE SEQUENCE [LARGE SCALE GENOMIC DNA]</scope>
    <source>
        <strain evidence="13">RS5460</strain>
    </source>
</reference>
<evidence type="ECO:0000256" key="5">
    <source>
        <dbReference type="ARBA" id="ARBA00022692"/>
    </source>
</evidence>
<evidence type="ECO:0000256" key="9">
    <source>
        <dbReference type="ARBA" id="ARBA00047475"/>
    </source>
</evidence>
<dbReference type="SUPFAM" id="SSF53756">
    <property type="entry name" value="UDP-Glycosyltransferase/glycogen phosphorylase"/>
    <property type="match status" value="1"/>
</dbReference>
<dbReference type="Pfam" id="PF00201">
    <property type="entry name" value="UDPGT"/>
    <property type="match status" value="1"/>
</dbReference>
<evidence type="ECO:0000256" key="6">
    <source>
        <dbReference type="ARBA" id="ARBA00022729"/>
    </source>
</evidence>